<dbReference type="Pfam" id="PF00107">
    <property type="entry name" value="ADH_zinc_N"/>
    <property type="match status" value="1"/>
</dbReference>
<dbReference type="STRING" id="1522189.A0A316W5K8"/>
<comment type="similarity">
    <text evidence="5">Belongs to the zinc-containing alcohol dehydrogenase family.</text>
</comment>
<name>A0A316W5K8_9BASI</name>
<evidence type="ECO:0000313" key="7">
    <source>
        <dbReference type="EMBL" id="PWN45246.1"/>
    </source>
</evidence>
<comment type="cofactor">
    <cofactor evidence="1 5">
        <name>Zn(2+)</name>
        <dbReference type="ChEBI" id="CHEBI:29105"/>
    </cofactor>
</comment>
<keyword evidence="3 5" id="KW-0862">Zinc</keyword>
<proteinExistence type="inferred from homology"/>
<feature type="domain" description="Enoyl reductase (ER)" evidence="6">
    <location>
        <begin position="20"/>
        <end position="356"/>
    </location>
</feature>
<dbReference type="InterPro" id="IPR011032">
    <property type="entry name" value="GroES-like_sf"/>
</dbReference>
<dbReference type="InterPro" id="IPR047109">
    <property type="entry name" value="CAD-like"/>
</dbReference>
<dbReference type="GO" id="GO:0016616">
    <property type="term" value="F:oxidoreductase activity, acting on the CH-OH group of donors, NAD or NADP as acceptor"/>
    <property type="evidence" value="ECO:0007669"/>
    <property type="project" value="InterPro"/>
</dbReference>
<dbReference type="InterPro" id="IPR002328">
    <property type="entry name" value="ADH_Zn_CS"/>
</dbReference>
<keyword evidence="2 5" id="KW-0479">Metal-binding</keyword>
<evidence type="ECO:0000256" key="4">
    <source>
        <dbReference type="ARBA" id="ARBA00023002"/>
    </source>
</evidence>
<dbReference type="Proteomes" id="UP000245783">
    <property type="component" value="Unassembled WGS sequence"/>
</dbReference>
<evidence type="ECO:0000259" key="6">
    <source>
        <dbReference type="SMART" id="SM00829"/>
    </source>
</evidence>
<dbReference type="Gene3D" id="3.90.180.10">
    <property type="entry name" value="Medium-chain alcohol dehydrogenases, catalytic domain"/>
    <property type="match status" value="1"/>
</dbReference>
<dbReference type="CDD" id="cd05283">
    <property type="entry name" value="CAD1"/>
    <property type="match status" value="1"/>
</dbReference>
<reference evidence="7 8" key="1">
    <citation type="journal article" date="2018" name="Mol. Biol. Evol.">
        <title>Broad Genomic Sampling Reveals a Smut Pathogenic Ancestry of the Fungal Clade Ustilaginomycotina.</title>
        <authorList>
            <person name="Kijpornyongpan T."/>
            <person name="Mondo S.J."/>
            <person name="Barry K."/>
            <person name="Sandor L."/>
            <person name="Lee J."/>
            <person name="Lipzen A."/>
            <person name="Pangilinan J."/>
            <person name="LaButti K."/>
            <person name="Hainaut M."/>
            <person name="Henrissat B."/>
            <person name="Grigoriev I.V."/>
            <person name="Spatafora J.W."/>
            <person name="Aime M.C."/>
        </authorList>
    </citation>
    <scope>NUCLEOTIDE SEQUENCE [LARGE SCALE GENOMIC DNA]</scope>
    <source>
        <strain evidence="7 8">MCA 4658</strain>
    </source>
</reference>
<dbReference type="SUPFAM" id="SSF51735">
    <property type="entry name" value="NAD(P)-binding Rossmann-fold domains"/>
    <property type="match status" value="1"/>
</dbReference>
<evidence type="ECO:0000256" key="3">
    <source>
        <dbReference type="ARBA" id="ARBA00022833"/>
    </source>
</evidence>
<evidence type="ECO:0000256" key="1">
    <source>
        <dbReference type="ARBA" id="ARBA00001947"/>
    </source>
</evidence>
<dbReference type="InterPro" id="IPR036291">
    <property type="entry name" value="NAD(P)-bd_dom_sf"/>
</dbReference>
<evidence type="ECO:0000256" key="2">
    <source>
        <dbReference type="ARBA" id="ARBA00022723"/>
    </source>
</evidence>
<protein>
    <submittedName>
        <fullName evidence="7">GroES-like protein</fullName>
    </submittedName>
</protein>
<sequence length="364" mass="38784">MAANDKFMGWVADGPDSVKGNLTFKEFTPKNWTETDIELDVIACGVCASDIHTMRNGWGPADFPTVVGHEIVGKVTRVGKEVDDPIQVGDVVGIGAITDSCRKCELCRSDRQSYCHVGATNTYQGNYPDGSGKSMGGYALKWRGSAYLAIKIPDGLDPALAAPIMCGGATAYSPLRDYGVGGPDGKRVAIIGIGGIGAFGIAFAKALGATDIVAISSTASKKQEALKLGATDFVAWKDEGDEASKKYNRFFDVILNTAANTASPFDKYVMMCRPRGHVVNIAAPEGPWPAIPAWPILFSGANIGGSAVAGKAQLKEMLEMVRDKKPELMIEKRSLKDTNQVVQDMVAGKPRFRYVLVNDEAPAA</sequence>
<keyword evidence="4" id="KW-0560">Oxidoreductase</keyword>
<dbReference type="PROSITE" id="PS00059">
    <property type="entry name" value="ADH_ZINC"/>
    <property type="match status" value="1"/>
</dbReference>
<dbReference type="GeneID" id="37034897"/>
<dbReference type="InterPro" id="IPR020843">
    <property type="entry name" value="ER"/>
</dbReference>
<keyword evidence="8" id="KW-1185">Reference proteome</keyword>
<dbReference type="PANTHER" id="PTHR42683">
    <property type="entry name" value="ALDEHYDE REDUCTASE"/>
    <property type="match status" value="1"/>
</dbReference>
<dbReference type="InterPro" id="IPR013154">
    <property type="entry name" value="ADH-like_N"/>
</dbReference>
<dbReference type="OrthoDB" id="1879366at2759"/>
<dbReference type="GO" id="GO:0008270">
    <property type="term" value="F:zinc ion binding"/>
    <property type="evidence" value="ECO:0007669"/>
    <property type="project" value="InterPro"/>
</dbReference>
<dbReference type="SMART" id="SM00829">
    <property type="entry name" value="PKS_ER"/>
    <property type="match status" value="1"/>
</dbReference>
<dbReference type="RefSeq" id="XP_025372406.1">
    <property type="nucleotide sequence ID" value="XM_025513027.1"/>
</dbReference>
<evidence type="ECO:0000313" key="8">
    <source>
        <dbReference type="Proteomes" id="UP000245783"/>
    </source>
</evidence>
<dbReference type="EMBL" id="KZ819356">
    <property type="protein sequence ID" value="PWN45246.1"/>
    <property type="molecule type" value="Genomic_DNA"/>
</dbReference>
<gene>
    <name evidence="7" type="ORF">IE81DRAFT_320428</name>
</gene>
<dbReference type="SUPFAM" id="SSF50129">
    <property type="entry name" value="GroES-like"/>
    <property type="match status" value="1"/>
</dbReference>
<evidence type="ECO:0000256" key="5">
    <source>
        <dbReference type="RuleBase" id="RU361277"/>
    </source>
</evidence>
<dbReference type="InterPro" id="IPR013149">
    <property type="entry name" value="ADH-like_C"/>
</dbReference>
<dbReference type="AlphaFoldDB" id="A0A316W5K8"/>
<accession>A0A316W5K8</accession>
<dbReference type="FunFam" id="3.40.50.720:FF:000022">
    <property type="entry name" value="Cinnamyl alcohol dehydrogenase"/>
    <property type="match status" value="1"/>
</dbReference>
<organism evidence="7 8">
    <name type="scientific">Ceraceosorus guamensis</name>
    <dbReference type="NCBI Taxonomy" id="1522189"/>
    <lineage>
        <taxon>Eukaryota</taxon>
        <taxon>Fungi</taxon>
        <taxon>Dikarya</taxon>
        <taxon>Basidiomycota</taxon>
        <taxon>Ustilaginomycotina</taxon>
        <taxon>Exobasidiomycetes</taxon>
        <taxon>Ceraceosorales</taxon>
        <taxon>Ceraceosoraceae</taxon>
        <taxon>Ceraceosorus</taxon>
    </lineage>
</organism>
<dbReference type="Gene3D" id="3.40.50.720">
    <property type="entry name" value="NAD(P)-binding Rossmann-like Domain"/>
    <property type="match status" value="1"/>
</dbReference>
<dbReference type="Pfam" id="PF08240">
    <property type="entry name" value="ADH_N"/>
    <property type="match status" value="1"/>
</dbReference>
<dbReference type="InParanoid" id="A0A316W5K8"/>